<accession>Q2SFM2</accession>
<dbReference type="EMBL" id="CP000155">
    <property type="protein sequence ID" value="ABC30552.1"/>
    <property type="molecule type" value="Genomic_DNA"/>
</dbReference>
<dbReference type="InterPro" id="IPR000801">
    <property type="entry name" value="Esterase-like"/>
</dbReference>
<dbReference type="InterPro" id="IPR029058">
    <property type="entry name" value="AB_hydrolase_fold"/>
</dbReference>
<organism evidence="7 8">
    <name type="scientific">Hahella chejuensis (strain KCTC 2396)</name>
    <dbReference type="NCBI Taxonomy" id="349521"/>
    <lineage>
        <taxon>Bacteria</taxon>
        <taxon>Pseudomonadati</taxon>
        <taxon>Pseudomonadota</taxon>
        <taxon>Gammaproteobacteria</taxon>
        <taxon>Oceanospirillales</taxon>
        <taxon>Hahellaceae</taxon>
        <taxon>Hahella</taxon>
    </lineage>
</organism>
<name>Q2SFM2_HAHCH</name>
<keyword evidence="8" id="KW-1185">Reference proteome</keyword>
<gene>
    <name evidence="7" type="ordered locus">HCH_03821</name>
</gene>
<evidence type="ECO:0000256" key="5">
    <source>
        <dbReference type="SAM" id="MobiDB-lite"/>
    </source>
</evidence>
<dbReference type="SUPFAM" id="SSF81296">
    <property type="entry name" value="E set domains"/>
    <property type="match status" value="1"/>
</dbReference>
<feature type="region of interest" description="Disordered" evidence="5">
    <location>
        <begin position="1"/>
        <end position="33"/>
    </location>
</feature>
<dbReference type="HOGENOM" id="CLU_024314_3_0_6"/>
<sequence length="478" mass="53550">MSEAIDRRMPVPIPQKSSSAQRPPATLASSSTLASSTTLPQASTEFDVFGLPGVIGDDLWWRSLQQKGTPLVESIDASQARVTFIWRDPHGDESRSPVRRVYIDVNSVTNHRSPNPQSLERIAGTDVWRWRTTLSANWRGTYALAPVTKDYLPPRWSGSEERRRMSQRVWWRDVMSQAIADPLNPQRPYSAGWGGAASALHLPQAPAQTAWSWVDAGEGSFGDDGGAMLQELYWNSETLGNRRKIWVFSPEEAQGDNIDPRRRPLVILLDGQHWATRMPAFSALQYETRQGALPPAVYVMIDSIDGERRSEELCCNPRFWEAVQDELIPLAATVTPFSSRAMDTIVAGQSFGGLAAMYAGLAFSERFGCVLSQSGSFWWPYVELLHAPLGQCAVRRPGERGALAEQLAQGRLSARPLRIYQEVGAREDVMIDLNETLRIELERAGHHVNYQLFEGGHDWLCWRGGLIEGLRWLLEQPD</sequence>
<dbReference type="Pfam" id="PF11806">
    <property type="entry name" value="Enterochelin_N"/>
    <property type="match status" value="1"/>
</dbReference>
<dbReference type="Gene3D" id="2.60.40.10">
    <property type="entry name" value="Immunoglobulins"/>
    <property type="match status" value="1"/>
</dbReference>
<feature type="domain" description="Enterochelin esterase N-terminal" evidence="6">
    <location>
        <begin position="81"/>
        <end position="211"/>
    </location>
</feature>
<dbReference type="STRING" id="349521.HCH_03821"/>
<evidence type="ECO:0000313" key="8">
    <source>
        <dbReference type="Proteomes" id="UP000000238"/>
    </source>
</evidence>
<dbReference type="GO" id="GO:0005506">
    <property type="term" value="F:iron ion binding"/>
    <property type="evidence" value="ECO:0007669"/>
    <property type="project" value="InterPro"/>
</dbReference>
<dbReference type="InterPro" id="IPR014756">
    <property type="entry name" value="Ig_E-set"/>
</dbReference>
<dbReference type="NCBIfam" id="NF007758">
    <property type="entry name" value="PRK10439.1"/>
    <property type="match status" value="1"/>
</dbReference>
<evidence type="ECO:0000256" key="2">
    <source>
        <dbReference type="ARBA" id="ARBA00022490"/>
    </source>
</evidence>
<dbReference type="PANTHER" id="PTHR48098">
    <property type="entry name" value="ENTEROCHELIN ESTERASE-RELATED"/>
    <property type="match status" value="1"/>
</dbReference>
<dbReference type="RefSeq" id="WP_011397619.1">
    <property type="nucleotide sequence ID" value="NC_007645.1"/>
</dbReference>
<proteinExistence type="inferred from homology"/>
<dbReference type="GO" id="GO:0006826">
    <property type="term" value="P:iron ion transport"/>
    <property type="evidence" value="ECO:0007669"/>
    <property type="project" value="InterPro"/>
</dbReference>
<dbReference type="SUPFAM" id="SSF53474">
    <property type="entry name" value="alpha/beta-Hydrolases"/>
    <property type="match status" value="1"/>
</dbReference>
<comment type="similarity">
    <text evidence="4">Belongs to the Fes family.</text>
</comment>
<protein>
    <submittedName>
        <fullName evidence="7">Enterochelin esterase and related enzyme</fullName>
    </submittedName>
</protein>
<feature type="compositionally biased region" description="Low complexity" evidence="5">
    <location>
        <begin position="23"/>
        <end position="33"/>
    </location>
</feature>
<dbReference type="PANTHER" id="PTHR48098:SF3">
    <property type="entry name" value="IRON(III) ENTEROBACTIN ESTERASE"/>
    <property type="match status" value="1"/>
</dbReference>
<dbReference type="AlphaFoldDB" id="Q2SFM2"/>
<dbReference type="Proteomes" id="UP000000238">
    <property type="component" value="Chromosome"/>
</dbReference>
<dbReference type="KEGG" id="hch:HCH_03821"/>
<reference evidence="7 8" key="1">
    <citation type="journal article" date="2005" name="Nucleic Acids Res.">
        <title>Genomic blueprint of Hahella chejuensis, a marine microbe producing an algicidal agent.</title>
        <authorList>
            <person name="Jeong H."/>
            <person name="Yim J.H."/>
            <person name="Lee C."/>
            <person name="Choi S.-H."/>
            <person name="Park Y.K."/>
            <person name="Yoon S.H."/>
            <person name="Hur C.-G."/>
            <person name="Kang H.-Y."/>
            <person name="Kim D."/>
            <person name="Lee H.H."/>
            <person name="Park K.H."/>
            <person name="Park S.-H."/>
            <person name="Park H.-S."/>
            <person name="Lee H.K."/>
            <person name="Oh T.K."/>
            <person name="Kim J.F."/>
        </authorList>
    </citation>
    <scope>NUCLEOTIDE SEQUENCE [LARGE SCALE GENOMIC DNA]</scope>
    <source>
        <strain evidence="7 8">KCTC 2396</strain>
    </source>
</reference>
<evidence type="ECO:0000259" key="6">
    <source>
        <dbReference type="Pfam" id="PF11806"/>
    </source>
</evidence>
<comment type="subcellular location">
    <subcellularLocation>
        <location evidence="1">Cytoplasm</location>
    </subcellularLocation>
</comment>
<evidence type="ECO:0000313" key="7">
    <source>
        <dbReference type="EMBL" id="ABC30552.1"/>
    </source>
</evidence>
<dbReference type="GO" id="GO:0008849">
    <property type="term" value="F:enterochelin esterase activity"/>
    <property type="evidence" value="ECO:0007669"/>
    <property type="project" value="InterPro"/>
</dbReference>
<evidence type="ECO:0000256" key="1">
    <source>
        <dbReference type="ARBA" id="ARBA00004496"/>
    </source>
</evidence>
<dbReference type="InterPro" id="IPR013783">
    <property type="entry name" value="Ig-like_fold"/>
</dbReference>
<evidence type="ECO:0000256" key="3">
    <source>
        <dbReference type="ARBA" id="ARBA00022801"/>
    </source>
</evidence>
<dbReference type="InterPro" id="IPR021764">
    <property type="entry name" value="Enterochelin_esterase_N"/>
</dbReference>
<dbReference type="Gene3D" id="3.40.50.1820">
    <property type="entry name" value="alpha/beta hydrolase"/>
    <property type="match status" value="1"/>
</dbReference>
<dbReference type="GO" id="GO:0005737">
    <property type="term" value="C:cytoplasm"/>
    <property type="evidence" value="ECO:0007669"/>
    <property type="project" value="UniProtKB-SubCell"/>
</dbReference>
<keyword evidence="3" id="KW-0378">Hydrolase</keyword>
<dbReference type="ESTHER" id="hahch-q2sfm2">
    <property type="family name" value="A85-IroE-IroD-Fes-Yiel"/>
</dbReference>
<dbReference type="eggNOG" id="COG2382">
    <property type="taxonomic scope" value="Bacteria"/>
</dbReference>
<evidence type="ECO:0000256" key="4">
    <source>
        <dbReference type="ARBA" id="ARBA00024201"/>
    </source>
</evidence>
<dbReference type="InterPro" id="IPR050583">
    <property type="entry name" value="Mycobacterial_A85_antigen"/>
</dbReference>
<dbReference type="Pfam" id="PF00756">
    <property type="entry name" value="Esterase"/>
    <property type="match status" value="1"/>
</dbReference>
<keyword evidence="2" id="KW-0963">Cytoplasm</keyword>